<comment type="caution">
    <text evidence="1">The sequence shown here is derived from an EMBL/GenBank/DDBJ whole genome shotgun (WGS) entry which is preliminary data.</text>
</comment>
<name>A0ABW6VMZ9_MICFU</name>
<evidence type="ECO:0000313" key="1">
    <source>
        <dbReference type="EMBL" id="MFF4779633.1"/>
    </source>
</evidence>
<accession>A0ABW6VMZ9</accession>
<proteinExistence type="predicted"/>
<reference evidence="1 2" key="1">
    <citation type="submission" date="2024-10" db="EMBL/GenBank/DDBJ databases">
        <title>The Natural Products Discovery Center: Release of the First 8490 Sequenced Strains for Exploring Actinobacteria Biosynthetic Diversity.</title>
        <authorList>
            <person name="Kalkreuter E."/>
            <person name="Kautsar S.A."/>
            <person name="Yang D."/>
            <person name="Bader C.D."/>
            <person name="Teijaro C.N."/>
            <person name="Fluegel L."/>
            <person name="Davis C.M."/>
            <person name="Simpson J.R."/>
            <person name="Lauterbach L."/>
            <person name="Steele A.D."/>
            <person name="Gui C."/>
            <person name="Meng S."/>
            <person name="Li G."/>
            <person name="Viehrig K."/>
            <person name="Ye F."/>
            <person name="Su P."/>
            <person name="Kiefer A.F."/>
            <person name="Nichols A."/>
            <person name="Cepeda A.J."/>
            <person name="Yan W."/>
            <person name="Fan B."/>
            <person name="Jiang Y."/>
            <person name="Adhikari A."/>
            <person name="Zheng C.-J."/>
            <person name="Schuster L."/>
            <person name="Cowan T.M."/>
            <person name="Smanski M.J."/>
            <person name="Chevrette M.G."/>
            <person name="De Carvalho L.P.S."/>
            <person name="Shen B."/>
        </authorList>
    </citation>
    <scope>NUCLEOTIDE SEQUENCE [LARGE SCALE GENOMIC DNA]</scope>
    <source>
        <strain evidence="1 2">NPDC001281</strain>
    </source>
</reference>
<gene>
    <name evidence="1" type="ORF">ACFY05_43150</name>
</gene>
<sequence length="59" mass="6416">MAALPDPLPVFIDCGCSDIYYCPRAGEVECPRHSGFDVCCDALEQHTSIRATTSQQEAP</sequence>
<dbReference type="Proteomes" id="UP001602119">
    <property type="component" value="Unassembled WGS sequence"/>
</dbReference>
<dbReference type="RefSeq" id="WP_157545256.1">
    <property type="nucleotide sequence ID" value="NZ_BBYK01000044.1"/>
</dbReference>
<dbReference type="EMBL" id="JBIAXI010000060">
    <property type="protein sequence ID" value="MFF4779633.1"/>
    <property type="molecule type" value="Genomic_DNA"/>
</dbReference>
<organism evidence="1 2">
    <name type="scientific">Microtetraspora fusca</name>
    <dbReference type="NCBI Taxonomy" id="1997"/>
    <lineage>
        <taxon>Bacteria</taxon>
        <taxon>Bacillati</taxon>
        <taxon>Actinomycetota</taxon>
        <taxon>Actinomycetes</taxon>
        <taxon>Streptosporangiales</taxon>
        <taxon>Streptosporangiaceae</taxon>
        <taxon>Microtetraspora</taxon>
    </lineage>
</organism>
<protein>
    <submittedName>
        <fullName evidence="1">Uncharacterized protein</fullName>
    </submittedName>
</protein>
<keyword evidence="2" id="KW-1185">Reference proteome</keyword>
<evidence type="ECO:0000313" key="2">
    <source>
        <dbReference type="Proteomes" id="UP001602119"/>
    </source>
</evidence>